<dbReference type="AntiFam" id="ANF00142">
    <property type="entry name" value="Shadow ORF (opposite yadG)"/>
</dbReference>
<reference evidence="2" key="1">
    <citation type="submission" date="2018-05" db="EMBL/GenBank/DDBJ databases">
        <authorList>
            <person name="Lanie J.A."/>
            <person name="Ng W.-L."/>
            <person name="Kazmierczak K.M."/>
            <person name="Andrzejewski T.M."/>
            <person name="Davidsen T.M."/>
            <person name="Wayne K.J."/>
            <person name="Tettelin H."/>
            <person name="Glass J.I."/>
            <person name="Rusch D."/>
            <person name="Podicherti R."/>
            <person name="Tsui H.-C.T."/>
            <person name="Winkler M.E."/>
        </authorList>
    </citation>
    <scope>NUCLEOTIDE SEQUENCE</scope>
</reference>
<dbReference type="AntiFam" id="ANF00095">
    <property type="entry name" value="Shadow ORF (opposite ABC transporters)"/>
</dbReference>
<organism evidence="2">
    <name type="scientific">marine metagenome</name>
    <dbReference type="NCBI Taxonomy" id="408172"/>
    <lineage>
        <taxon>unclassified sequences</taxon>
        <taxon>metagenomes</taxon>
        <taxon>ecological metagenomes</taxon>
    </lineage>
</organism>
<accession>A0A381Y384</accession>
<evidence type="ECO:0000313" key="2">
    <source>
        <dbReference type="EMBL" id="SVA71330.1"/>
    </source>
</evidence>
<dbReference type="EMBL" id="UINC01017261">
    <property type="protein sequence ID" value="SVA71330.1"/>
    <property type="molecule type" value="Genomic_DNA"/>
</dbReference>
<sequence>VAGLIEMVSRENDRTTDGSFFGHDLEDPFLAGQIQPGDRLVQQDERCLPGQGLGHHHPLALAGR</sequence>
<feature type="non-terminal residue" evidence="2">
    <location>
        <position position="1"/>
    </location>
</feature>
<name>A0A381Y384_9ZZZZ</name>
<dbReference type="AlphaFoldDB" id="A0A381Y384"/>
<evidence type="ECO:0000256" key="1">
    <source>
        <dbReference type="SAM" id="MobiDB-lite"/>
    </source>
</evidence>
<feature type="region of interest" description="Disordered" evidence="1">
    <location>
        <begin position="1"/>
        <end position="21"/>
    </location>
</feature>
<protein>
    <submittedName>
        <fullName evidence="2">Uncharacterized protein</fullName>
    </submittedName>
</protein>
<gene>
    <name evidence="2" type="ORF">METZ01_LOCUS124184</name>
</gene>
<proteinExistence type="predicted"/>